<organism evidence="2 3">
    <name type="scientific">Rhizobium lusitanum</name>
    <dbReference type="NCBI Taxonomy" id="293958"/>
    <lineage>
        <taxon>Bacteria</taxon>
        <taxon>Pseudomonadati</taxon>
        <taxon>Pseudomonadota</taxon>
        <taxon>Alphaproteobacteria</taxon>
        <taxon>Hyphomicrobiales</taxon>
        <taxon>Rhizobiaceae</taxon>
        <taxon>Rhizobium/Agrobacterium group</taxon>
        <taxon>Rhizobium</taxon>
    </lineage>
</organism>
<evidence type="ECO:0000313" key="3">
    <source>
        <dbReference type="Proteomes" id="UP000483035"/>
    </source>
</evidence>
<accession>A0A6L9UA27</accession>
<comment type="caution">
    <text evidence="2">The sequence shown here is derived from an EMBL/GenBank/DDBJ whole genome shotgun (WGS) entry which is preliminary data.</text>
</comment>
<dbReference type="RefSeq" id="WP_163987443.1">
    <property type="nucleotide sequence ID" value="NZ_WUEY01000006.1"/>
</dbReference>
<dbReference type="Proteomes" id="UP000483035">
    <property type="component" value="Unassembled WGS sequence"/>
</dbReference>
<sequence>MEHNDGQNSEDEKGAAREITEAATSAAPETTKVSKKAAAASRDHGEWKYKPWGGLDHWVHERTGDTTFDLRKIQ</sequence>
<name>A0A6L9UA27_9HYPH</name>
<evidence type="ECO:0000313" key="2">
    <source>
        <dbReference type="EMBL" id="NEI70957.1"/>
    </source>
</evidence>
<proteinExistence type="predicted"/>
<dbReference type="EMBL" id="WUEY01000006">
    <property type="protein sequence ID" value="NEI70957.1"/>
    <property type="molecule type" value="Genomic_DNA"/>
</dbReference>
<dbReference type="AlphaFoldDB" id="A0A6L9UA27"/>
<evidence type="ECO:0000256" key="1">
    <source>
        <dbReference type="SAM" id="MobiDB-lite"/>
    </source>
</evidence>
<gene>
    <name evidence="2" type="ORF">GR212_15340</name>
</gene>
<reference evidence="2 3" key="1">
    <citation type="submission" date="2019-12" db="EMBL/GenBank/DDBJ databases">
        <title>Rhizobium genotypes associated with high levels of biological nitrogen fixation by grain legumes in a temperate-maritime cropping system.</title>
        <authorList>
            <person name="Maluk M."/>
            <person name="Francesc Ferrando Molina F."/>
            <person name="Lopez Del Egido L."/>
            <person name="Lafos M."/>
            <person name="Langarica-Fuentes A."/>
            <person name="Gebre Yohannes G."/>
            <person name="Young M.W."/>
            <person name="Martin P."/>
            <person name="Gantlett R."/>
            <person name="Kenicer G."/>
            <person name="Hawes C."/>
            <person name="Begg G.S."/>
            <person name="Quilliam R.S."/>
            <person name="Squire G.R."/>
            <person name="Poole P.S."/>
            <person name="Young P.W."/>
            <person name="Iannetta P.M."/>
            <person name="James E.K."/>
        </authorList>
    </citation>
    <scope>NUCLEOTIDE SEQUENCE [LARGE SCALE GENOMIC DNA]</scope>
    <source>
        <strain evidence="2 3">JHI1118</strain>
    </source>
</reference>
<protein>
    <submittedName>
        <fullName evidence="2">Uncharacterized protein</fullName>
    </submittedName>
</protein>
<feature type="region of interest" description="Disordered" evidence="1">
    <location>
        <begin position="1"/>
        <end position="58"/>
    </location>
</feature>
<feature type="compositionally biased region" description="Basic and acidic residues" evidence="1">
    <location>
        <begin position="1"/>
        <end position="20"/>
    </location>
</feature>
<feature type="compositionally biased region" description="Low complexity" evidence="1">
    <location>
        <begin position="21"/>
        <end position="40"/>
    </location>
</feature>